<evidence type="ECO:0000256" key="10">
    <source>
        <dbReference type="ARBA" id="ARBA00023237"/>
    </source>
</evidence>
<keyword evidence="3" id="KW-0813">Transport</keyword>
<keyword evidence="10" id="KW-0998">Cell outer membrane</keyword>
<dbReference type="KEGG" id="bxe:Bxe_C0497"/>
<reference evidence="13 14" key="1">
    <citation type="journal article" date="2006" name="Proc. Natl. Acad. Sci. U.S.A.">
        <title>Burkholderia xenovorans LB400 harbors a multi-replicon, 9.73-Mbp genome shaped for versatility.</title>
        <authorList>
            <person name="Chain P.S."/>
            <person name="Denef V.J."/>
            <person name="Konstantinidis K.T."/>
            <person name="Vergez L.M."/>
            <person name="Agullo L."/>
            <person name="Reyes V.L."/>
            <person name="Hauser L."/>
            <person name="Cordova M."/>
            <person name="Gomez L."/>
            <person name="Gonzalez M."/>
            <person name="Land M."/>
            <person name="Lao V."/>
            <person name="Larimer F."/>
            <person name="LiPuma J.J."/>
            <person name="Mahenthiralingam E."/>
            <person name="Malfatti S.A."/>
            <person name="Marx C.J."/>
            <person name="Parnell J.J."/>
            <person name="Ramette A."/>
            <person name="Richardson P."/>
            <person name="Seeger M."/>
            <person name="Smith D."/>
            <person name="Spilker T."/>
            <person name="Sul W.J."/>
            <person name="Tsoi T.V."/>
            <person name="Ulrich L.E."/>
            <person name="Zhulin I.B."/>
            <person name="Tiedje J.M."/>
        </authorList>
    </citation>
    <scope>NUCLEOTIDE SEQUENCE [LARGE SCALE GENOMIC DNA]</scope>
    <source>
        <strain evidence="13 14">LB400</strain>
    </source>
</reference>
<dbReference type="PANTHER" id="PTHR34501:SF9">
    <property type="entry name" value="MAJOR OUTER MEMBRANE PROTEIN P.IA"/>
    <property type="match status" value="1"/>
</dbReference>
<evidence type="ECO:0000256" key="8">
    <source>
        <dbReference type="ARBA" id="ARBA00023114"/>
    </source>
</evidence>
<accession>Q13HP1</accession>
<gene>
    <name evidence="13" type="ORF">Bxe_C0497</name>
</gene>
<evidence type="ECO:0000256" key="9">
    <source>
        <dbReference type="ARBA" id="ARBA00023136"/>
    </source>
</evidence>
<comment type="subunit">
    <text evidence="2">Homotrimer.</text>
</comment>
<evidence type="ECO:0000259" key="12">
    <source>
        <dbReference type="Pfam" id="PF13609"/>
    </source>
</evidence>
<dbReference type="GO" id="GO:0046930">
    <property type="term" value="C:pore complex"/>
    <property type="evidence" value="ECO:0007669"/>
    <property type="project" value="UniProtKB-KW"/>
</dbReference>
<comment type="subcellular location">
    <subcellularLocation>
        <location evidence="1">Cell outer membrane</location>
        <topology evidence="1">Multi-pass membrane protein</topology>
    </subcellularLocation>
</comment>
<evidence type="ECO:0000256" key="5">
    <source>
        <dbReference type="ARBA" id="ARBA00022692"/>
    </source>
</evidence>
<sequence>MPLVAAVLTAITGTAHAQSSVTLYGLIDEGVLYNTNAKGGHQYAITNSTAQGDRWGLIGREDLGGGLQAIFRLENGFNIETGALEQGGAEFGRQAYVGFAGKFGQVTFGRHYDPIVDSVSGYILAGSTHQGGAGQVGGVFSSHPGDMDNLDNSYRVNNSIKYYSPVFDGFQSVALYSVGGVAGDYSRNQIWALSASYNSGSFSAGAAFEKINEPNFSLFGNNPSSSATGNNMAATPVYSGYASAKSQQIATAGASYAVGAFSIAAIYSNVRFSDLGSVGGGVLNPNNLSGTAVFNTGELNVGYRITSSWMVGLGYTYTQGTSFDSLPAAKYKQINIGTDYILSKRTDLFAMCSYQRASGYDSTLKPAVASIYTATPSASNTQLVATVGIRTKF</sequence>
<evidence type="ECO:0000256" key="11">
    <source>
        <dbReference type="SAM" id="SignalP"/>
    </source>
</evidence>
<evidence type="ECO:0000256" key="4">
    <source>
        <dbReference type="ARBA" id="ARBA00022452"/>
    </source>
</evidence>
<dbReference type="eggNOG" id="COG3203">
    <property type="taxonomic scope" value="Bacteria"/>
</dbReference>
<dbReference type="KEGG" id="bxb:DR64_7949"/>
<dbReference type="SUPFAM" id="SSF56935">
    <property type="entry name" value="Porins"/>
    <property type="match status" value="1"/>
</dbReference>
<dbReference type="Gene3D" id="2.40.160.10">
    <property type="entry name" value="Porin"/>
    <property type="match status" value="1"/>
</dbReference>
<dbReference type="InterPro" id="IPR033900">
    <property type="entry name" value="Gram_neg_porin_domain"/>
</dbReference>
<organism evidence="13 14">
    <name type="scientific">Paraburkholderia xenovorans (strain LB400)</name>
    <dbReference type="NCBI Taxonomy" id="266265"/>
    <lineage>
        <taxon>Bacteria</taxon>
        <taxon>Pseudomonadati</taxon>
        <taxon>Pseudomonadota</taxon>
        <taxon>Betaproteobacteria</taxon>
        <taxon>Burkholderiales</taxon>
        <taxon>Burkholderiaceae</taxon>
        <taxon>Paraburkholderia</taxon>
    </lineage>
</organism>
<dbReference type="Proteomes" id="UP000001817">
    <property type="component" value="Chromosome 3"/>
</dbReference>
<dbReference type="EMBL" id="CP000272">
    <property type="protein sequence ID" value="ABE36398.1"/>
    <property type="molecule type" value="Genomic_DNA"/>
</dbReference>
<keyword evidence="8" id="KW-0626">Porin</keyword>
<evidence type="ECO:0000256" key="2">
    <source>
        <dbReference type="ARBA" id="ARBA00011233"/>
    </source>
</evidence>
<dbReference type="OrthoDB" id="8982743at2"/>
<evidence type="ECO:0000256" key="6">
    <source>
        <dbReference type="ARBA" id="ARBA00022729"/>
    </source>
</evidence>
<keyword evidence="14" id="KW-1185">Reference proteome</keyword>
<evidence type="ECO:0000256" key="1">
    <source>
        <dbReference type="ARBA" id="ARBA00004571"/>
    </source>
</evidence>
<dbReference type="InterPro" id="IPR023614">
    <property type="entry name" value="Porin_dom_sf"/>
</dbReference>
<dbReference type="InterPro" id="IPR050298">
    <property type="entry name" value="Gram-neg_bact_OMP"/>
</dbReference>
<dbReference type="STRING" id="266265.Bxe_C0497"/>
<evidence type="ECO:0000256" key="7">
    <source>
        <dbReference type="ARBA" id="ARBA00023065"/>
    </source>
</evidence>
<dbReference type="PANTHER" id="PTHR34501">
    <property type="entry name" value="PROTEIN YDDL-RELATED"/>
    <property type="match status" value="1"/>
</dbReference>
<proteinExistence type="predicted"/>
<keyword evidence="4" id="KW-1134">Transmembrane beta strand</keyword>
<feature type="domain" description="Porin" evidence="12">
    <location>
        <begin position="5"/>
        <end position="358"/>
    </location>
</feature>
<keyword evidence="7" id="KW-0406">Ion transport</keyword>
<dbReference type="GO" id="GO:0015288">
    <property type="term" value="F:porin activity"/>
    <property type="evidence" value="ECO:0007669"/>
    <property type="project" value="UniProtKB-KW"/>
</dbReference>
<evidence type="ECO:0000256" key="3">
    <source>
        <dbReference type="ARBA" id="ARBA00022448"/>
    </source>
</evidence>
<protein>
    <submittedName>
        <fullName evidence="13">Outer membrane porin, OmpC family</fullName>
    </submittedName>
</protein>
<dbReference type="AlphaFoldDB" id="Q13HP1"/>
<keyword evidence="9" id="KW-0472">Membrane</keyword>
<evidence type="ECO:0000313" key="13">
    <source>
        <dbReference type="EMBL" id="ABE36398.1"/>
    </source>
</evidence>
<dbReference type="GO" id="GO:0006811">
    <property type="term" value="P:monoatomic ion transport"/>
    <property type="evidence" value="ECO:0007669"/>
    <property type="project" value="UniProtKB-KW"/>
</dbReference>
<dbReference type="PRINTS" id="PR00184">
    <property type="entry name" value="NEISSPPORIN"/>
</dbReference>
<keyword evidence="6 11" id="KW-0732">Signal</keyword>
<name>Q13HP1_PARXL</name>
<evidence type="ECO:0000313" key="14">
    <source>
        <dbReference type="Proteomes" id="UP000001817"/>
    </source>
</evidence>
<dbReference type="InterPro" id="IPR002299">
    <property type="entry name" value="Porin_Neis"/>
</dbReference>
<dbReference type="Pfam" id="PF13609">
    <property type="entry name" value="Porin_4"/>
    <property type="match status" value="1"/>
</dbReference>
<dbReference type="GO" id="GO:0009279">
    <property type="term" value="C:cell outer membrane"/>
    <property type="evidence" value="ECO:0007669"/>
    <property type="project" value="UniProtKB-SubCell"/>
</dbReference>
<keyword evidence="5" id="KW-0812">Transmembrane</keyword>
<feature type="signal peptide" evidence="11">
    <location>
        <begin position="1"/>
        <end position="17"/>
    </location>
</feature>
<dbReference type="CDD" id="cd00342">
    <property type="entry name" value="gram_neg_porins"/>
    <property type="match status" value="1"/>
</dbReference>
<feature type="chain" id="PRO_5004182197" evidence="11">
    <location>
        <begin position="18"/>
        <end position="393"/>
    </location>
</feature>